<sequence>MSKAVLVLSRGSGDTRPTASSLEVRGGSSGRRAGAGSDGNMGDGRQEQGAHEGAQREGRSLQPSTSLDTPSERSAAERHSLERMLKQEGAGRLHALPDSQGGNMAGMASSAASHTLLQKERWPWAEAASGSPVSVEAPIGGAPAGRGGDGPAAKSQQELTSGGMEGLTGMPAAERLLNSISLSELYLGDRFASGTYGRLYTGVFRGQTVAIKIVRSPESEQAAFQMADMFSREFMGACQKPPLHCLVTELLPGGTLRKYLSGPTAPPPFAVALRMALDVARGMDYLHSKNIIHRDLKADNLVLSRSHVVKLTDFGSARVESEEGAQMTAETGTFKFMAPEVIRRRGYSRKVDVYSFGILLWELFTAEVAFAGMSGVQAAFAVVNKVSARLGLLGGRRGLAAGTPHLSHRKRCHH</sequence>
<dbReference type="Pfam" id="PF07714">
    <property type="entry name" value="PK_Tyr_Ser-Thr"/>
    <property type="match status" value="1"/>
</dbReference>
<dbReference type="STRING" id="105231.A0A1Y1I6N2"/>
<dbReference type="PROSITE" id="PS50011">
    <property type="entry name" value="PROTEIN_KINASE_DOM"/>
    <property type="match status" value="1"/>
</dbReference>
<feature type="region of interest" description="Disordered" evidence="1">
    <location>
        <begin position="1"/>
        <end position="80"/>
    </location>
</feature>
<dbReference type="InterPro" id="IPR051681">
    <property type="entry name" value="Ser/Thr_Kinases-Pseudokinases"/>
</dbReference>
<dbReference type="AlphaFoldDB" id="A0A1Y1I6N2"/>
<dbReference type="SUPFAM" id="SSF56112">
    <property type="entry name" value="Protein kinase-like (PK-like)"/>
    <property type="match status" value="1"/>
</dbReference>
<dbReference type="CDD" id="cd13999">
    <property type="entry name" value="STKc_MAP3K-like"/>
    <property type="match status" value="1"/>
</dbReference>
<dbReference type="Gene3D" id="3.30.200.20">
    <property type="entry name" value="Phosphorylase Kinase, domain 1"/>
    <property type="match status" value="1"/>
</dbReference>
<feature type="compositionally biased region" description="Basic and acidic residues" evidence="1">
    <location>
        <begin position="44"/>
        <end position="59"/>
    </location>
</feature>
<dbReference type="Proteomes" id="UP000054558">
    <property type="component" value="Unassembled WGS sequence"/>
</dbReference>
<dbReference type="GO" id="GO:0007165">
    <property type="term" value="P:signal transduction"/>
    <property type="evidence" value="ECO:0000318"/>
    <property type="project" value="GO_Central"/>
</dbReference>
<evidence type="ECO:0000313" key="4">
    <source>
        <dbReference type="Proteomes" id="UP000054558"/>
    </source>
</evidence>
<dbReference type="InterPro" id="IPR008271">
    <property type="entry name" value="Ser/Thr_kinase_AS"/>
</dbReference>
<reference evidence="3 4" key="1">
    <citation type="journal article" date="2014" name="Nat. Commun.">
        <title>Klebsormidium flaccidum genome reveals primary factors for plant terrestrial adaptation.</title>
        <authorList>
            <person name="Hori K."/>
            <person name="Maruyama F."/>
            <person name="Fujisawa T."/>
            <person name="Togashi T."/>
            <person name="Yamamoto N."/>
            <person name="Seo M."/>
            <person name="Sato S."/>
            <person name="Yamada T."/>
            <person name="Mori H."/>
            <person name="Tajima N."/>
            <person name="Moriyama T."/>
            <person name="Ikeuchi M."/>
            <person name="Watanabe M."/>
            <person name="Wada H."/>
            <person name="Kobayashi K."/>
            <person name="Saito M."/>
            <person name="Masuda T."/>
            <person name="Sasaki-Sekimoto Y."/>
            <person name="Mashiguchi K."/>
            <person name="Awai K."/>
            <person name="Shimojima M."/>
            <person name="Masuda S."/>
            <person name="Iwai M."/>
            <person name="Nobusawa T."/>
            <person name="Narise T."/>
            <person name="Kondo S."/>
            <person name="Saito H."/>
            <person name="Sato R."/>
            <person name="Murakawa M."/>
            <person name="Ihara Y."/>
            <person name="Oshima-Yamada Y."/>
            <person name="Ohtaka K."/>
            <person name="Satoh M."/>
            <person name="Sonobe K."/>
            <person name="Ishii M."/>
            <person name="Ohtani R."/>
            <person name="Kanamori-Sato M."/>
            <person name="Honoki R."/>
            <person name="Miyazaki D."/>
            <person name="Mochizuki H."/>
            <person name="Umetsu J."/>
            <person name="Higashi K."/>
            <person name="Shibata D."/>
            <person name="Kamiya Y."/>
            <person name="Sato N."/>
            <person name="Nakamura Y."/>
            <person name="Tabata S."/>
            <person name="Ida S."/>
            <person name="Kurokawa K."/>
            <person name="Ohta H."/>
        </authorList>
    </citation>
    <scope>NUCLEOTIDE SEQUENCE [LARGE SCALE GENOMIC DNA]</scope>
    <source>
        <strain evidence="3 4">NIES-2285</strain>
    </source>
</reference>
<dbReference type="PANTHER" id="PTHR44329:SF84">
    <property type="entry name" value="PROTEIN KINASE LIKE PROTEIN"/>
    <property type="match status" value="1"/>
</dbReference>
<dbReference type="GO" id="GO:0004674">
    <property type="term" value="F:protein serine/threonine kinase activity"/>
    <property type="evidence" value="ECO:0000318"/>
    <property type="project" value="GO_Central"/>
</dbReference>
<dbReference type="OrthoDB" id="4062651at2759"/>
<feature type="region of interest" description="Disordered" evidence="1">
    <location>
        <begin position="127"/>
        <end position="167"/>
    </location>
</feature>
<feature type="region of interest" description="Disordered" evidence="1">
    <location>
        <begin position="93"/>
        <end position="114"/>
    </location>
</feature>
<dbReference type="EMBL" id="DF237136">
    <property type="protein sequence ID" value="GAQ84386.1"/>
    <property type="molecule type" value="Genomic_DNA"/>
</dbReference>
<dbReference type="OMA" id="ANALVYC"/>
<keyword evidence="3" id="KW-0808">Transferase</keyword>
<dbReference type="PRINTS" id="PR00109">
    <property type="entry name" value="TYRKINASE"/>
</dbReference>
<feature type="compositionally biased region" description="Basic and acidic residues" evidence="1">
    <location>
        <begin position="70"/>
        <end position="80"/>
    </location>
</feature>
<organism evidence="3 4">
    <name type="scientific">Klebsormidium nitens</name>
    <name type="common">Green alga</name>
    <name type="synonym">Ulothrix nitens</name>
    <dbReference type="NCBI Taxonomy" id="105231"/>
    <lineage>
        <taxon>Eukaryota</taxon>
        <taxon>Viridiplantae</taxon>
        <taxon>Streptophyta</taxon>
        <taxon>Klebsormidiophyceae</taxon>
        <taxon>Klebsormidiales</taxon>
        <taxon>Klebsormidiaceae</taxon>
        <taxon>Klebsormidium</taxon>
    </lineage>
</organism>
<accession>A0A1Y1I6N2</accession>
<dbReference type="InterPro" id="IPR011009">
    <property type="entry name" value="Kinase-like_dom_sf"/>
</dbReference>
<protein>
    <submittedName>
        <fullName evidence="3">Protein kinase superfamily protein</fullName>
    </submittedName>
</protein>
<dbReference type="InterPro" id="IPR001245">
    <property type="entry name" value="Ser-Thr/Tyr_kinase_cat_dom"/>
</dbReference>
<dbReference type="PANTHER" id="PTHR44329">
    <property type="entry name" value="SERINE/THREONINE-PROTEIN KINASE TNNI3K-RELATED"/>
    <property type="match status" value="1"/>
</dbReference>
<proteinExistence type="predicted"/>
<name>A0A1Y1I6N2_KLENI</name>
<dbReference type="Gene3D" id="1.10.510.10">
    <property type="entry name" value="Transferase(Phosphotransferase) domain 1"/>
    <property type="match status" value="1"/>
</dbReference>
<keyword evidence="3" id="KW-0418">Kinase</keyword>
<keyword evidence="4" id="KW-1185">Reference proteome</keyword>
<dbReference type="GO" id="GO:0005524">
    <property type="term" value="F:ATP binding"/>
    <property type="evidence" value="ECO:0007669"/>
    <property type="project" value="InterPro"/>
</dbReference>
<feature type="domain" description="Protein kinase" evidence="2">
    <location>
        <begin position="185"/>
        <end position="414"/>
    </location>
</feature>
<gene>
    <name evidence="3" type="ORF">KFL_001870080</name>
</gene>
<dbReference type="SMART" id="SM00220">
    <property type="entry name" value="S_TKc"/>
    <property type="match status" value="1"/>
</dbReference>
<evidence type="ECO:0000313" key="3">
    <source>
        <dbReference type="EMBL" id="GAQ84386.1"/>
    </source>
</evidence>
<evidence type="ECO:0000256" key="1">
    <source>
        <dbReference type="SAM" id="MobiDB-lite"/>
    </source>
</evidence>
<evidence type="ECO:0000259" key="2">
    <source>
        <dbReference type="PROSITE" id="PS50011"/>
    </source>
</evidence>
<dbReference type="InterPro" id="IPR000719">
    <property type="entry name" value="Prot_kinase_dom"/>
</dbReference>
<dbReference type="PROSITE" id="PS00108">
    <property type="entry name" value="PROTEIN_KINASE_ST"/>
    <property type="match status" value="1"/>
</dbReference>
<feature type="compositionally biased region" description="Low complexity" evidence="1">
    <location>
        <begin position="99"/>
        <end position="113"/>
    </location>
</feature>